<dbReference type="SMART" id="SM00744">
    <property type="entry name" value="RINGv"/>
    <property type="match status" value="1"/>
</dbReference>
<evidence type="ECO:0000256" key="4">
    <source>
        <dbReference type="ARBA" id="ARBA00022833"/>
    </source>
</evidence>
<dbReference type="EMBL" id="JAHUZN010000011">
    <property type="protein sequence ID" value="KAG8476800.1"/>
    <property type="molecule type" value="Genomic_DNA"/>
</dbReference>
<evidence type="ECO:0000256" key="2">
    <source>
        <dbReference type="ARBA" id="ARBA00022723"/>
    </source>
</evidence>
<sequence length="630" mass="73777">MSNIVILFTTCPFIFTHVPLQICCTTNNQSFVMSYSGLMMLPKSYFDIFLVILLVPILNLFVYLHNSFSSFFFYLDLPYFIEPDITVDADHVSSSSSPATLRCDTPLSALLLRELLPVVKFSDLVDPPDSCTVCFKEFETEDEIWLLTNCRHIFHRSCLNRWMGYDQKTCPLCRLSLVPRDKEETYNERLWWLCNNSTLHFGYFVNIFITTDIIIKKKSFVMSYGGSMVLPKPYFEILPVILLVLILNLHDSIFTTFFYLGLPYFIEPDITEDADMFFLSLNRHAPPQYPTLGSLFSNLVDPPNSSAVCFKDFEAEDEIWRLMNCRHIFHRSCLDRWMGYNQKTCPLCSFQCVTLCFLSVSQPNNQKKKKKPNLSLVFLLRFWVLISIKTWFILVSKMSYNLSSISDYSCFNYKIPEMVSTETIDYNVLSDLPSYDLQALLNNKGNEQNPNQLENLCLYRTTQFQSLSSSRNPDKGYENFDFAYKDENVAKFLQRSCFNGHSFRNFQGPDNSFLENSLMEEPGFKIGRYNPEERQERISKYRAKRNQRNFNKTIKYACRKTLADNRPRIRGRFARNDETVEIQKAPCSTRHEDEFELWALHEVEDETTAKGTFMNSFSLHQFQYSRHGRF</sequence>
<dbReference type="Pfam" id="PF06203">
    <property type="entry name" value="CCT"/>
    <property type="match status" value="1"/>
</dbReference>
<dbReference type="Gene3D" id="3.30.40.10">
    <property type="entry name" value="Zinc/RING finger domain, C3HC4 (zinc finger)"/>
    <property type="match status" value="2"/>
</dbReference>
<dbReference type="GO" id="GO:0008270">
    <property type="term" value="F:zinc ion binding"/>
    <property type="evidence" value="ECO:0007669"/>
    <property type="project" value="UniProtKB-KW"/>
</dbReference>
<keyword evidence="3 6" id="KW-0863">Zinc-finger</keyword>
<dbReference type="GO" id="GO:0005634">
    <property type="term" value="C:nucleus"/>
    <property type="evidence" value="ECO:0007669"/>
    <property type="project" value="UniProtKB-SubCell"/>
</dbReference>
<dbReference type="Pfam" id="PF13639">
    <property type="entry name" value="zf-RING_2"/>
    <property type="match status" value="2"/>
</dbReference>
<keyword evidence="4" id="KW-0862">Zinc</keyword>
<dbReference type="InterPro" id="IPR011016">
    <property type="entry name" value="Znf_RING-CH"/>
</dbReference>
<dbReference type="GO" id="GO:0016567">
    <property type="term" value="P:protein ubiquitination"/>
    <property type="evidence" value="ECO:0007669"/>
    <property type="project" value="TreeGrafter"/>
</dbReference>
<feature type="transmembrane region" description="Helical" evidence="8">
    <location>
        <begin position="235"/>
        <end position="260"/>
    </location>
</feature>
<dbReference type="InterPro" id="IPR013083">
    <property type="entry name" value="Znf_RING/FYVE/PHD"/>
</dbReference>
<evidence type="ECO:0000256" key="8">
    <source>
        <dbReference type="SAM" id="Phobius"/>
    </source>
</evidence>
<protein>
    <recommendedName>
        <fullName evidence="13">RING-type domain-containing protein</fullName>
    </recommendedName>
</protein>
<keyword evidence="8" id="KW-0472">Membrane</keyword>
<dbReference type="PANTHER" id="PTHR45969:SF33">
    <property type="entry name" value="RING ZINC FINGER PROTEIN-RELATED"/>
    <property type="match status" value="1"/>
</dbReference>
<proteinExistence type="predicted"/>
<evidence type="ECO:0000256" key="5">
    <source>
        <dbReference type="ARBA" id="ARBA00023242"/>
    </source>
</evidence>
<evidence type="ECO:0000259" key="10">
    <source>
        <dbReference type="PROSITE" id="PS51017"/>
    </source>
</evidence>
<keyword evidence="12" id="KW-1185">Reference proteome</keyword>
<feature type="transmembrane region" description="Helical" evidence="8">
    <location>
        <begin position="190"/>
        <end position="215"/>
    </location>
</feature>
<organism evidence="11 12">
    <name type="scientific">Gossypium anomalum</name>
    <dbReference type="NCBI Taxonomy" id="47600"/>
    <lineage>
        <taxon>Eukaryota</taxon>
        <taxon>Viridiplantae</taxon>
        <taxon>Streptophyta</taxon>
        <taxon>Embryophyta</taxon>
        <taxon>Tracheophyta</taxon>
        <taxon>Spermatophyta</taxon>
        <taxon>Magnoliopsida</taxon>
        <taxon>eudicotyledons</taxon>
        <taxon>Gunneridae</taxon>
        <taxon>Pentapetalae</taxon>
        <taxon>rosids</taxon>
        <taxon>malvids</taxon>
        <taxon>Malvales</taxon>
        <taxon>Malvaceae</taxon>
        <taxon>Malvoideae</taxon>
        <taxon>Gossypium</taxon>
    </lineage>
</organism>
<gene>
    <name evidence="11" type="ORF">CXB51_030634</name>
</gene>
<dbReference type="Proteomes" id="UP000701853">
    <property type="component" value="Chromosome 11"/>
</dbReference>
<dbReference type="AlphaFoldDB" id="A0A8J5YFY9"/>
<feature type="domain" description="RING-type" evidence="9">
    <location>
        <begin position="308"/>
        <end position="349"/>
    </location>
</feature>
<dbReference type="GO" id="GO:0061630">
    <property type="term" value="F:ubiquitin protein ligase activity"/>
    <property type="evidence" value="ECO:0007669"/>
    <property type="project" value="TreeGrafter"/>
</dbReference>
<keyword evidence="8" id="KW-0812">Transmembrane</keyword>
<dbReference type="SMART" id="SM00184">
    <property type="entry name" value="RING"/>
    <property type="match status" value="2"/>
</dbReference>
<comment type="subcellular location">
    <subcellularLocation>
        <location evidence="1 7">Nucleus</location>
    </subcellularLocation>
</comment>
<reference evidence="11 12" key="1">
    <citation type="journal article" date="2021" name="bioRxiv">
        <title>The Gossypium anomalum genome as a resource for cotton improvement and evolutionary analysis of hybrid incompatibility.</title>
        <authorList>
            <person name="Grover C.E."/>
            <person name="Yuan D."/>
            <person name="Arick M.A."/>
            <person name="Miller E.R."/>
            <person name="Hu G."/>
            <person name="Peterson D.G."/>
            <person name="Wendel J.F."/>
            <person name="Udall J.A."/>
        </authorList>
    </citation>
    <scope>NUCLEOTIDE SEQUENCE [LARGE SCALE GENOMIC DNA]</scope>
    <source>
        <strain evidence="11">JFW-Udall</strain>
        <tissue evidence="11">Leaf</tissue>
    </source>
</reference>
<feature type="domain" description="CCT" evidence="10">
    <location>
        <begin position="534"/>
        <end position="576"/>
    </location>
</feature>
<dbReference type="PROSITE" id="PS50089">
    <property type="entry name" value="ZF_RING_2"/>
    <property type="match status" value="2"/>
</dbReference>
<feature type="domain" description="RING-type" evidence="9">
    <location>
        <begin position="131"/>
        <end position="174"/>
    </location>
</feature>
<feature type="transmembrane region" description="Helical" evidence="8">
    <location>
        <begin position="374"/>
        <end position="394"/>
    </location>
</feature>
<evidence type="ECO:0000259" key="9">
    <source>
        <dbReference type="PROSITE" id="PS50089"/>
    </source>
</evidence>
<dbReference type="PANTHER" id="PTHR45969">
    <property type="entry name" value="RING ZINC FINGER PROTEIN-RELATED"/>
    <property type="match status" value="1"/>
</dbReference>
<keyword evidence="8" id="KW-1133">Transmembrane helix</keyword>
<dbReference type="InterPro" id="IPR010402">
    <property type="entry name" value="CCT_domain"/>
</dbReference>
<evidence type="ECO:0000256" key="6">
    <source>
        <dbReference type="PROSITE-ProRule" id="PRU00175"/>
    </source>
</evidence>
<dbReference type="OrthoDB" id="153872at2759"/>
<feature type="transmembrane region" description="Helical" evidence="8">
    <location>
        <begin position="44"/>
        <end position="64"/>
    </location>
</feature>
<evidence type="ECO:0000256" key="1">
    <source>
        <dbReference type="ARBA" id="ARBA00004123"/>
    </source>
</evidence>
<evidence type="ECO:0000313" key="11">
    <source>
        <dbReference type="EMBL" id="KAG8476800.1"/>
    </source>
</evidence>
<dbReference type="PROSITE" id="PS51017">
    <property type="entry name" value="CCT"/>
    <property type="match status" value="1"/>
</dbReference>
<evidence type="ECO:0008006" key="13">
    <source>
        <dbReference type="Google" id="ProtNLM"/>
    </source>
</evidence>
<dbReference type="CDD" id="cd16448">
    <property type="entry name" value="RING-H2"/>
    <property type="match status" value="1"/>
</dbReference>
<comment type="caution">
    <text evidence="11">The sequence shown here is derived from an EMBL/GenBank/DDBJ whole genome shotgun (WGS) entry which is preliminary data.</text>
</comment>
<evidence type="ECO:0000313" key="12">
    <source>
        <dbReference type="Proteomes" id="UP000701853"/>
    </source>
</evidence>
<dbReference type="InterPro" id="IPR001841">
    <property type="entry name" value="Znf_RING"/>
</dbReference>
<name>A0A8J5YFY9_9ROSI</name>
<keyword evidence="5 7" id="KW-0539">Nucleus</keyword>
<keyword evidence="2" id="KW-0479">Metal-binding</keyword>
<evidence type="ECO:0000256" key="7">
    <source>
        <dbReference type="PROSITE-ProRule" id="PRU00357"/>
    </source>
</evidence>
<accession>A0A8J5YFY9</accession>
<dbReference type="SUPFAM" id="SSF57850">
    <property type="entry name" value="RING/U-box"/>
    <property type="match status" value="2"/>
</dbReference>
<evidence type="ECO:0000256" key="3">
    <source>
        <dbReference type="ARBA" id="ARBA00022771"/>
    </source>
</evidence>